<dbReference type="Proteomes" id="UP000576082">
    <property type="component" value="Unassembled WGS sequence"/>
</dbReference>
<sequence>MSDIIRITEVSQIHQFLGIEGPKHPLITVLPIDERMVTANYGNYTFMMDLYQISLKKGIEGRISYGRNSYDFQDGTMVFTKPNQSMKFSTQENFDNVSGWTVIFHPDLVRKSELGKVINNYDFFAYAIYEALHISSEEQKVLSEIVEKIQREYEYIIDRHSQELIVSNIKLLLDYCTRYYDRQFYTRTNLNKDFVVQFEACLKSYYDNEKQLELGVPTVKYFGEELNMSSHYLSDLLKKETGSSAQEHIYNYLMDLAKTRLLGSKEAVSQIAYGLGFEYPNHFSKLFKSKIGMSPGEYRKTE</sequence>
<dbReference type="PROSITE" id="PS01124">
    <property type="entry name" value="HTH_ARAC_FAMILY_2"/>
    <property type="match status" value="1"/>
</dbReference>
<evidence type="ECO:0000256" key="2">
    <source>
        <dbReference type="ARBA" id="ARBA00023125"/>
    </source>
</evidence>
<name>A0A7X9RTX7_9BACT</name>
<proteinExistence type="predicted"/>
<dbReference type="InterPro" id="IPR018060">
    <property type="entry name" value="HTH_AraC"/>
</dbReference>
<organism evidence="5 6">
    <name type="scientific">Flammeovirga aprica JL-4</name>
    <dbReference type="NCBI Taxonomy" id="694437"/>
    <lineage>
        <taxon>Bacteria</taxon>
        <taxon>Pseudomonadati</taxon>
        <taxon>Bacteroidota</taxon>
        <taxon>Cytophagia</taxon>
        <taxon>Cytophagales</taxon>
        <taxon>Flammeovirgaceae</taxon>
        <taxon>Flammeovirga</taxon>
    </lineage>
</organism>
<dbReference type="SMART" id="SM00342">
    <property type="entry name" value="HTH_ARAC"/>
    <property type="match status" value="1"/>
</dbReference>
<protein>
    <submittedName>
        <fullName evidence="5">AraC family transcriptional regulator</fullName>
    </submittedName>
</protein>
<evidence type="ECO:0000259" key="4">
    <source>
        <dbReference type="PROSITE" id="PS01124"/>
    </source>
</evidence>
<gene>
    <name evidence="5" type="ORF">HHU12_09655</name>
</gene>
<feature type="domain" description="HTH araC/xylS-type" evidence="4">
    <location>
        <begin position="200"/>
        <end position="301"/>
    </location>
</feature>
<evidence type="ECO:0000313" key="6">
    <source>
        <dbReference type="Proteomes" id="UP000576082"/>
    </source>
</evidence>
<dbReference type="PRINTS" id="PR00032">
    <property type="entry name" value="HTHARAC"/>
</dbReference>
<keyword evidence="1" id="KW-0805">Transcription regulation</keyword>
<dbReference type="Pfam" id="PF12833">
    <property type="entry name" value="HTH_18"/>
    <property type="match status" value="1"/>
</dbReference>
<evidence type="ECO:0000256" key="1">
    <source>
        <dbReference type="ARBA" id="ARBA00023015"/>
    </source>
</evidence>
<dbReference type="GO" id="GO:0003700">
    <property type="term" value="F:DNA-binding transcription factor activity"/>
    <property type="evidence" value="ECO:0007669"/>
    <property type="project" value="InterPro"/>
</dbReference>
<accession>A0A7X9RTX7</accession>
<dbReference type="PANTHER" id="PTHR43280">
    <property type="entry name" value="ARAC-FAMILY TRANSCRIPTIONAL REGULATOR"/>
    <property type="match status" value="1"/>
</dbReference>
<dbReference type="InterPro" id="IPR020449">
    <property type="entry name" value="Tscrpt_reg_AraC-type_HTH"/>
</dbReference>
<dbReference type="RefSeq" id="WP_169656535.1">
    <property type="nucleotide sequence ID" value="NZ_JABANE010000021.1"/>
</dbReference>
<dbReference type="PANTHER" id="PTHR43280:SF32">
    <property type="entry name" value="TRANSCRIPTIONAL REGULATORY PROTEIN"/>
    <property type="match status" value="1"/>
</dbReference>
<keyword evidence="2" id="KW-0238">DNA-binding</keyword>
<dbReference type="EMBL" id="JABANE010000021">
    <property type="protein sequence ID" value="NME68224.1"/>
    <property type="molecule type" value="Genomic_DNA"/>
</dbReference>
<reference evidence="5 6" key="1">
    <citation type="submission" date="2020-04" db="EMBL/GenBank/DDBJ databases">
        <title>Flammeovirga sp. SR4, a novel species isolated from seawater.</title>
        <authorList>
            <person name="Wang X."/>
        </authorList>
    </citation>
    <scope>NUCLEOTIDE SEQUENCE [LARGE SCALE GENOMIC DNA]</scope>
    <source>
        <strain evidence="5 6">ATCC 23126</strain>
    </source>
</reference>
<dbReference type="AlphaFoldDB" id="A0A7X9RTX7"/>
<keyword evidence="6" id="KW-1185">Reference proteome</keyword>
<dbReference type="SUPFAM" id="SSF46689">
    <property type="entry name" value="Homeodomain-like"/>
    <property type="match status" value="1"/>
</dbReference>
<dbReference type="GO" id="GO:0043565">
    <property type="term" value="F:sequence-specific DNA binding"/>
    <property type="evidence" value="ECO:0007669"/>
    <property type="project" value="InterPro"/>
</dbReference>
<evidence type="ECO:0000256" key="3">
    <source>
        <dbReference type="ARBA" id="ARBA00023163"/>
    </source>
</evidence>
<dbReference type="Gene3D" id="1.10.10.60">
    <property type="entry name" value="Homeodomain-like"/>
    <property type="match status" value="2"/>
</dbReference>
<keyword evidence="3" id="KW-0804">Transcription</keyword>
<comment type="caution">
    <text evidence="5">The sequence shown here is derived from an EMBL/GenBank/DDBJ whole genome shotgun (WGS) entry which is preliminary data.</text>
</comment>
<dbReference type="InterPro" id="IPR009057">
    <property type="entry name" value="Homeodomain-like_sf"/>
</dbReference>
<evidence type="ECO:0000313" key="5">
    <source>
        <dbReference type="EMBL" id="NME68224.1"/>
    </source>
</evidence>